<keyword evidence="3" id="KW-1185">Reference proteome</keyword>
<organism evidence="2 3">
    <name type="scientific">Microvirga aerilata</name>
    <dbReference type="NCBI Taxonomy" id="670292"/>
    <lineage>
        <taxon>Bacteria</taxon>
        <taxon>Pseudomonadati</taxon>
        <taxon>Pseudomonadota</taxon>
        <taxon>Alphaproteobacteria</taxon>
        <taxon>Hyphomicrobiales</taxon>
        <taxon>Methylobacteriaceae</taxon>
        <taxon>Microvirga</taxon>
    </lineage>
</organism>
<evidence type="ECO:0000313" key="3">
    <source>
        <dbReference type="Proteomes" id="UP000605848"/>
    </source>
</evidence>
<evidence type="ECO:0000259" key="1">
    <source>
        <dbReference type="Pfam" id="PF21834"/>
    </source>
</evidence>
<protein>
    <recommendedName>
        <fullName evidence="1">DUF6894 domain-containing protein</fullName>
    </recommendedName>
</protein>
<reference evidence="2" key="1">
    <citation type="submission" date="2021-01" db="EMBL/GenBank/DDBJ databases">
        <title>Microvirga sp.</title>
        <authorList>
            <person name="Kim M.K."/>
        </authorList>
    </citation>
    <scope>NUCLEOTIDE SEQUENCE</scope>
    <source>
        <strain evidence="2">5420S-16</strain>
    </source>
</reference>
<feature type="domain" description="DUF6894" evidence="1">
    <location>
        <begin position="4"/>
        <end position="67"/>
    </location>
</feature>
<dbReference type="InterPro" id="IPR054189">
    <property type="entry name" value="DUF6894"/>
</dbReference>
<dbReference type="AlphaFoldDB" id="A0A936ZB07"/>
<name>A0A936ZB07_9HYPH</name>
<dbReference type="RefSeq" id="WP_202063421.1">
    <property type="nucleotide sequence ID" value="NZ_JAEQMY010000044.1"/>
</dbReference>
<gene>
    <name evidence="2" type="ORF">JKG68_21575</name>
</gene>
<sequence>MRTYFFNIRDDLGLIEDEDGIELSGEVALWLEAIRSVDEFVRDTSRCSPMRLEVTDSEGRTVLMTPVQASLNTWRYLSNLAVVPLSLH</sequence>
<accession>A0A936ZB07</accession>
<proteinExistence type="predicted"/>
<comment type="caution">
    <text evidence="2">The sequence shown here is derived from an EMBL/GenBank/DDBJ whole genome shotgun (WGS) entry which is preliminary data.</text>
</comment>
<dbReference type="Proteomes" id="UP000605848">
    <property type="component" value="Unassembled WGS sequence"/>
</dbReference>
<dbReference type="EMBL" id="JAEQMY010000044">
    <property type="protein sequence ID" value="MBL0406552.1"/>
    <property type="molecule type" value="Genomic_DNA"/>
</dbReference>
<evidence type="ECO:0000313" key="2">
    <source>
        <dbReference type="EMBL" id="MBL0406552.1"/>
    </source>
</evidence>
<dbReference type="Pfam" id="PF21834">
    <property type="entry name" value="DUF6894"/>
    <property type="match status" value="1"/>
</dbReference>